<proteinExistence type="predicted"/>
<name>A0A6V2E8A2_9STRA</name>
<sequence length="140" mass="15671">MPPPEMKTITITKPSLLTLNPKHSTHLSSAMIPTPLRTTLTSQSSPTQIALITLPQFGYLYTCLDSQIHEYEPNLLTNPPLGIYYKLGADSKVYIGHQDLEEHGLYFFGIYSMVSMAQARIVAKEMEGVLGYTLKECQLH</sequence>
<reference evidence="4" key="1">
    <citation type="submission" date="2021-01" db="EMBL/GenBank/DDBJ databases">
        <authorList>
            <person name="Corre E."/>
            <person name="Pelletier E."/>
            <person name="Niang G."/>
            <person name="Scheremetjew M."/>
            <person name="Finn R."/>
            <person name="Kale V."/>
            <person name="Holt S."/>
            <person name="Cochrane G."/>
            <person name="Meng A."/>
            <person name="Brown T."/>
            <person name="Cohen L."/>
        </authorList>
    </citation>
    <scope>NUCLEOTIDE SEQUENCE</scope>
    <source>
        <strain evidence="4">GSO104</strain>
    </source>
</reference>
<evidence type="ECO:0000313" key="4">
    <source>
        <dbReference type="EMBL" id="CAE4602648.1"/>
    </source>
</evidence>
<dbReference type="EMBL" id="HBNS01015613">
    <property type="protein sequence ID" value="CAE4602649.1"/>
    <property type="molecule type" value="Transcribed_RNA"/>
</dbReference>
<dbReference type="EMBL" id="HBNS01015609">
    <property type="protein sequence ID" value="CAE4602642.1"/>
    <property type="molecule type" value="Transcribed_RNA"/>
</dbReference>
<gene>
    <name evidence="1" type="ORF">DBRI00130_LOCUS12528</name>
    <name evidence="2" type="ORF">DBRI00130_LOCUS12529</name>
    <name evidence="3" type="ORF">DBRI00130_LOCUS12530</name>
    <name evidence="4" type="ORF">DBRI00130_LOCUS12531</name>
    <name evidence="5" type="ORF">DBRI00130_LOCUS12532</name>
</gene>
<evidence type="ECO:0000313" key="5">
    <source>
        <dbReference type="EMBL" id="CAE4602649.1"/>
    </source>
</evidence>
<organism evidence="4">
    <name type="scientific">Ditylum brightwellii</name>
    <dbReference type="NCBI Taxonomy" id="49249"/>
    <lineage>
        <taxon>Eukaryota</taxon>
        <taxon>Sar</taxon>
        <taxon>Stramenopiles</taxon>
        <taxon>Ochrophyta</taxon>
        <taxon>Bacillariophyta</taxon>
        <taxon>Mediophyceae</taxon>
        <taxon>Lithodesmiophycidae</taxon>
        <taxon>Lithodesmiales</taxon>
        <taxon>Lithodesmiaceae</taxon>
        <taxon>Ditylum</taxon>
    </lineage>
</organism>
<protein>
    <submittedName>
        <fullName evidence="4">Uncharacterized protein</fullName>
    </submittedName>
</protein>
<evidence type="ECO:0000313" key="1">
    <source>
        <dbReference type="EMBL" id="CAE4602642.1"/>
    </source>
</evidence>
<evidence type="ECO:0000313" key="2">
    <source>
        <dbReference type="EMBL" id="CAE4602644.1"/>
    </source>
</evidence>
<dbReference type="EMBL" id="HBNS01015610">
    <property type="protein sequence ID" value="CAE4602644.1"/>
    <property type="molecule type" value="Transcribed_RNA"/>
</dbReference>
<dbReference type="EMBL" id="HBNS01015611">
    <property type="protein sequence ID" value="CAE4602646.1"/>
    <property type="molecule type" value="Transcribed_RNA"/>
</dbReference>
<dbReference type="AlphaFoldDB" id="A0A6V2E8A2"/>
<dbReference type="EMBL" id="HBNS01015612">
    <property type="protein sequence ID" value="CAE4602648.1"/>
    <property type="molecule type" value="Transcribed_RNA"/>
</dbReference>
<accession>A0A6V2E8A2</accession>
<evidence type="ECO:0000313" key="3">
    <source>
        <dbReference type="EMBL" id="CAE4602646.1"/>
    </source>
</evidence>